<evidence type="ECO:0000313" key="2">
    <source>
        <dbReference type="Proteomes" id="UP000078200"/>
    </source>
</evidence>
<dbReference type="EnsemblMetazoa" id="GAUT026833-RA">
    <property type="protein sequence ID" value="GAUT026833-PA"/>
    <property type="gene ID" value="GAUT026833"/>
</dbReference>
<accession>A0A1A9V5Q3</accession>
<reference evidence="1" key="1">
    <citation type="submission" date="2020-05" db="UniProtKB">
        <authorList>
            <consortium name="EnsemblMetazoa"/>
        </authorList>
    </citation>
    <scope>IDENTIFICATION</scope>
    <source>
        <strain evidence="1">TTRI</strain>
    </source>
</reference>
<dbReference type="Proteomes" id="UP000078200">
    <property type="component" value="Unassembled WGS sequence"/>
</dbReference>
<dbReference type="AlphaFoldDB" id="A0A1A9V5Q3"/>
<dbReference type="VEuPathDB" id="VectorBase:GAUT026833"/>
<sequence>MSSTPKMREYLHVLCAMELPEILMSFSTARKIKARKEIDRQQVSKTNEQLILAEGEERIAEITNLEEAINGDEDFCVYDTPTKAFINDALPFTCGTQSFHVIVFTKTWQSEVNSSEDFCPEYQVFRRKKCVKSGKGVMVAARSTITAKLFSLYSRDNVEYLGVRVKTANPDLFVDCSYIPQ</sequence>
<name>A0A1A9V5Q3_GLOAU</name>
<keyword evidence="2" id="KW-1185">Reference proteome</keyword>
<organism evidence="1 2">
    <name type="scientific">Glossina austeni</name>
    <name type="common">Savannah tsetse fly</name>
    <dbReference type="NCBI Taxonomy" id="7395"/>
    <lineage>
        <taxon>Eukaryota</taxon>
        <taxon>Metazoa</taxon>
        <taxon>Ecdysozoa</taxon>
        <taxon>Arthropoda</taxon>
        <taxon>Hexapoda</taxon>
        <taxon>Insecta</taxon>
        <taxon>Pterygota</taxon>
        <taxon>Neoptera</taxon>
        <taxon>Endopterygota</taxon>
        <taxon>Diptera</taxon>
        <taxon>Brachycera</taxon>
        <taxon>Muscomorpha</taxon>
        <taxon>Hippoboscoidea</taxon>
        <taxon>Glossinidae</taxon>
        <taxon>Glossina</taxon>
    </lineage>
</organism>
<evidence type="ECO:0000313" key="1">
    <source>
        <dbReference type="EnsemblMetazoa" id="GAUT026833-PA"/>
    </source>
</evidence>
<protein>
    <submittedName>
        <fullName evidence="1">Uncharacterized protein</fullName>
    </submittedName>
</protein>
<proteinExistence type="predicted"/>